<dbReference type="SUPFAM" id="SSF50129">
    <property type="entry name" value="GroES-like"/>
    <property type="match status" value="1"/>
</dbReference>
<evidence type="ECO:0000313" key="3">
    <source>
        <dbReference type="EMBL" id="PSN59671.1"/>
    </source>
</evidence>
<dbReference type="Proteomes" id="UP000240883">
    <property type="component" value="Unassembled WGS sequence"/>
</dbReference>
<dbReference type="Gene3D" id="3.40.50.720">
    <property type="entry name" value="NAD(P)-binding Rossmann-like Domain"/>
    <property type="match status" value="2"/>
</dbReference>
<dbReference type="OrthoDB" id="48317at2759"/>
<comment type="similarity">
    <text evidence="1">Belongs to the zinc-containing alcohol dehydrogenase family.</text>
</comment>
<keyword evidence="4" id="KW-1185">Reference proteome</keyword>
<organism evidence="3 4">
    <name type="scientific">Corynespora cassiicola Philippines</name>
    <dbReference type="NCBI Taxonomy" id="1448308"/>
    <lineage>
        <taxon>Eukaryota</taxon>
        <taxon>Fungi</taxon>
        <taxon>Dikarya</taxon>
        <taxon>Ascomycota</taxon>
        <taxon>Pezizomycotina</taxon>
        <taxon>Dothideomycetes</taxon>
        <taxon>Pleosporomycetidae</taxon>
        <taxon>Pleosporales</taxon>
        <taxon>Corynesporascaceae</taxon>
        <taxon>Corynespora</taxon>
    </lineage>
</organism>
<sequence>MGQGVKAGEMDEPLASHKKIILKVVWTALNPINCKFNTTSWKWKVGDRVAGFVQSGAGKEHGCFAEYVKADEDLIWRVPEKISHEEASICGVSAVTAVQALNVHLGTEELFTIQLTKKARCTLVTTALLHSFDLVKNYVHDVKKSSSPISRAIDCFSKGDSTKLYAEILQRNNGKVVSLIDSKPKVLVRFYRKLSNLSKWIKSFPVTGLSGGFYGVLEGLDRLRQRKVSGCKLVVKC</sequence>
<accession>A0A2T2N2L2</accession>
<reference evidence="3 4" key="1">
    <citation type="journal article" date="2018" name="Front. Microbiol.">
        <title>Genome-Wide Analysis of Corynespora cassiicola Leaf Fall Disease Putative Effectors.</title>
        <authorList>
            <person name="Lopez D."/>
            <person name="Ribeiro S."/>
            <person name="Label P."/>
            <person name="Fumanal B."/>
            <person name="Venisse J.S."/>
            <person name="Kohler A."/>
            <person name="de Oliveira R.R."/>
            <person name="Labutti K."/>
            <person name="Lipzen A."/>
            <person name="Lail K."/>
            <person name="Bauer D."/>
            <person name="Ohm R.A."/>
            <person name="Barry K.W."/>
            <person name="Spatafora J."/>
            <person name="Grigoriev I.V."/>
            <person name="Martin F.M."/>
            <person name="Pujade-Renaud V."/>
        </authorList>
    </citation>
    <scope>NUCLEOTIDE SEQUENCE [LARGE SCALE GENOMIC DNA]</scope>
    <source>
        <strain evidence="3 4">Philippines</strain>
    </source>
</reference>
<evidence type="ECO:0000256" key="1">
    <source>
        <dbReference type="ARBA" id="ARBA00008072"/>
    </source>
</evidence>
<dbReference type="PANTHER" id="PTHR45348:SF7">
    <property type="entry name" value="ZINC BINDING OXIDOREDUCTASE, PUTATIVE-RELATED"/>
    <property type="match status" value="1"/>
</dbReference>
<dbReference type="GO" id="GO:0016651">
    <property type="term" value="F:oxidoreductase activity, acting on NAD(P)H"/>
    <property type="evidence" value="ECO:0007669"/>
    <property type="project" value="InterPro"/>
</dbReference>
<dbReference type="InterPro" id="IPR011032">
    <property type="entry name" value="GroES-like_sf"/>
</dbReference>
<dbReference type="STRING" id="1448308.A0A2T2N2L2"/>
<proteinExistence type="inferred from homology"/>
<dbReference type="InterPro" id="IPR047122">
    <property type="entry name" value="Trans-enoyl_RdTase-like"/>
</dbReference>
<dbReference type="AlphaFoldDB" id="A0A2T2N2L2"/>
<dbReference type="Gene3D" id="3.90.180.10">
    <property type="entry name" value="Medium-chain alcohol dehydrogenases, catalytic domain"/>
    <property type="match status" value="2"/>
</dbReference>
<gene>
    <name evidence="3" type="ORF">BS50DRAFT_605134</name>
</gene>
<protein>
    <submittedName>
        <fullName evidence="3">Uncharacterized protein</fullName>
    </submittedName>
</protein>
<evidence type="ECO:0000313" key="4">
    <source>
        <dbReference type="Proteomes" id="UP000240883"/>
    </source>
</evidence>
<dbReference type="EMBL" id="KZ678154">
    <property type="protein sequence ID" value="PSN59671.1"/>
    <property type="molecule type" value="Genomic_DNA"/>
</dbReference>
<dbReference type="PANTHER" id="PTHR45348">
    <property type="entry name" value="HYPOTHETICAL OXIDOREDUCTASE (EUROFUNG)"/>
    <property type="match status" value="1"/>
</dbReference>
<name>A0A2T2N2L2_CORCC</name>
<keyword evidence="2" id="KW-0560">Oxidoreductase</keyword>
<evidence type="ECO:0000256" key="2">
    <source>
        <dbReference type="ARBA" id="ARBA00023002"/>
    </source>
</evidence>